<proteinExistence type="predicted"/>
<name>A0AAW0ZG60_9HYME</name>
<dbReference type="Proteomes" id="UP001432146">
    <property type="component" value="Unassembled WGS sequence"/>
</dbReference>
<feature type="region of interest" description="Disordered" evidence="1">
    <location>
        <begin position="100"/>
        <end position="126"/>
    </location>
</feature>
<protein>
    <submittedName>
        <fullName evidence="2">Uncharacterized protein</fullName>
    </submittedName>
</protein>
<accession>A0AAW0ZG60</accession>
<evidence type="ECO:0000313" key="3">
    <source>
        <dbReference type="Proteomes" id="UP001432146"/>
    </source>
</evidence>
<dbReference type="EMBL" id="JAWNGG020000219">
    <property type="protein sequence ID" value="KAK9296243.1"/>
    <property type="molecule type" value="Genomic_DNA"/>
</dbReference>
<comment type="caution">
    <text evidence="2">The sequence shown here is derived from an EMBL/GenBank/DDBJ whole genome shotgun (WGS) entry which is preliminary data.</text>
</comment>
<evidence type="ECO:0000256" key="1">
    <source>
        <dbReference type="SAM" id="MobiDB-lite"/>
    </source>
</evidence>
<reference evidence="2 3" key="1">
    <citation type="submission" date="2024-05" db="EMBL/GenBank/DDBJ databases">
        <title>The nuclear and mitochondrial genome assemblies of Tetragonisca angustula (Apidae: Meliponini), a tiny yet remarkable pollinator in the Neotropics.</title>
        <authorList>
            <person name="Ferrari R."/>
            <person name="Ricardo P.C."/>
            <person name="Dias F.C."/>
            <person name="Araujo N.S."/>
            <person name="Soares D.O."/>
            <person name="Zhou Q.-S."/>
            <person name="Zhu C.-D."/>
            <person name="Coutinho L."/>
            <person name="Airas M.C."/>
            <person name="Batista T.M."/>
        </authorList>
    </citation>
    <scope>NUCLEOTIDE SEQUENCE [LARGE SCALE GENOMIC DNA]</scope>
    <source>
        <strain evidence="2">ASF017062</strain>
        <tissue evidence="2">Abdomen</tissue>
    </source>
</reference>
<feature type="compositionally biased region" description="Basic residues" evidence="1">
    <location>
        <begin position="23"/>
        <end position="32"/>
    </location>
</feature>
<keyword evidence="3" id="KW-1185">Reference proteome</keyword>
<feature type="compositionally biased region" description="Polar residues" evidence="1">
    <location>
        <begin position="1"/>
        <end position="10"/>
    </location>
</feature>
<dbReference type="AlphaFoldDB" id="A0AAW0ZG60"/>
<evidence type="ECO:0000313" key="2">
    <source>
        <dbReference type="EMBL" id="KAK9296243.1"/>
    </source>
</evidence>
<organism evidence="2 3">
    <name type="scientific">Tetragonisca angustula</name>
    <dbReference type="NCBI Taxonomy" id="166442"/>
    <lineage>
        <taxon>Eukaryota</taxon>
        <taxon>Metazoa</taxon>
        <taxon>Ecdysozoa</taxon>
        <taxon>Arthropoda</taxon>
        <taxon>Hexapoda</taxon>
        <taxon>Insecta</taxon>
        <taxon>Pterygota</taxon>
        <taxon>Neoptera</taxon>
        <taxon>Endopterygota</taxon>
        <taxon>Hymenoptera</taxon>
        <taxon>Apocrita</taxon>
        <taxon>Aculeata</taxon>
        <taxon>Apoidea</taxon>
        <taxon>Anthophila</taxon>
        <taxon>Apidae</taxon>
        <taxon>Tetragonisca</taxon>
    </lineage>
</organism>
<gene>
    <name evidence="2" type="ORF">QLX08_009696</name>
</gene>
<sequence length="165" mass="18074">MNAKGTNKKITGSREEVSVARGSGKRAKPKEKKRFDEEKEEKIGRWVEGRRKVSMGVEVEQLASRDVSASGCTRVRMRVALRWRNSFHATRVPDYISSENHTGSGSVSMVRRGGPGGIKSSSAPKSRATVRLESSLDLVPGATGELSLCRLNGNLKSTLLLFKTQ</sequence>
<feature type="compositionally biased region" description="Low complexity" evidence="1">
    <location>
        <begin position="103"/>
        <end position="112"/>
    </location>
</feature>
<feature type="region of interest" description="Disordered" evidence="1">
    <location>
        <begin position="1"/>
        <end position="41"/>
    </location>
</feature>